<sequence>MPQGLAPIIRARNAAILGKKIFLVVRYFLLAMSILTRRLLSHQSPSRLFSPLRRMQGRMPQARSAKSILSHQERTATEPRDNDIYTATLAKVTHVNDRIKRYIFHIDEKNGFNFLPGQWLDVFVPDVEKPGGFTITSSPSEALARSDPDHVPFFELAVQNAPENPPAAWLWKPVEEIVGKQVAVRVGGSFVWPPPCLDMKKIKRAIFIAGGVGINPMMSMMTYINHNYPNLEVRFLYSTKVPSRETDPSEVLFLQDVLDLFRIPRFKTTKDRLELFFTGTWDGSEMGTNEGDLIHPLMSLTLPQIDSATEVPVCAWTHRIDDIALSSAVGNRQEAQSTVFYVCGPPDMTDDMVKFIKEQDNVIPERVLCEKWW</sequence>
<dbReference type="AlphaFoldDB" id="A0A3M7MCK5"/>
<dbReference type="Proteomes" id="UP000265663">
    <property type="component" value="Unassembled WGS sequence"/>
</dbReference>
<dbReference type="SUPFAM" id="SSF52343">
    <property type="entry name" value="Ferredoxin reductase-like, C-terminal NADP-linked domain"/>
    <property type="match status" value="1"/>
</dbReference>
<protein>
    <submittedName>
        <fullName evidence="4">Nadh-cytochrome b-5 reductase</fullName>
    </submittedName>
</protein>
<keyword evidence="5" id="KW-1185">Reference proteome</keyword>
<dbReference type="PANTHER" id="PTHR46505">
    <property type="entry name" value="OXIDOREDUCTASE NAD-BINDING DOMAIN-CONTAINING PROTEIN 1"/>
    <property type="match status" value="1"/>
</dbReference>
<dbReference type="Gene3D" id="2.40.30.10">
    <property type="entry name" value="Translation factors"/>
    <property type="match status" value="1"/>
</dbReference>
<dbReference type="InterPro" id="IPR017927">
    <property type="entry name" value="FAD-bd_FR_type"/>
</dbReference>
<gene>
    <name evidence="4" type="ORF">GMOD_00007211</name>
</gene>
<dbReference type="PROSITE" id="PS51384">
    <property type="entry name" value="FAD_FR"/>
    <property type="match status" value="1"/>
</dbReference>
<dbReference type="GO" id="GO:0016491">
    <property type="term" value="F:oxidoreductase activity"/>
    <property type="evidence" value="ECO:0007669"/>
    <property type="project" value="UniProtKB-KW"/>
</dbReference>
<evidence type="ECO:0000313" key="4">
    <source>
        <dbReference type="EMBL" id="RMZ72202.1"/>
    </source>
</evidence>
<dbReference type="SUPFAM" id="SSF63380">
    <property type="entry name" value="Riboflavin synthase domain-like"/>
    <property type="match status" value="1"/>
</dbReference>
<evidence type="ECO:0000256" key="2">
    <source>
        <dbReference type="ARBA" id="ARBA00023027"/>
    </source>
</evidence>
<dbReference type="InterPro" id="IPR052128">
    <property type="entry name" value="Oxidoreductase_NAD-binding"/>
</dbReference>
<dbReference type="PANTHER" id="PTHR46505:SF1">
    <property type="entry name" value="OXIDOREDUCTASE NAD-BINDING DOMAIN-CONTAINING PROTEIN 1"/>
    <property type="match status" value="1"/>
</dbReference>
<dbReference type="InterPro" id="IPR017938">
    <property type="entry name" value="Riboflavin_synthase-like_b-brl"/>
</dbReference>
<dbReference type="Gene3D" id="3.40.50.80">
    <property type="entry name" value="Nucleotide-binding domain of ferredoxin-NADP reductase (FNR) module"/>
    <property type="match status" value="1"/>
</dbReference>
<reference evidence="4 5" key="1">
    <citation type="journal article" date="2014" name="PLoS ONE">
        <title>De novo Genome Assembly of the Fungal Plant Pathogen Pyrenophora semeniperda.</title>
        <authorList>
            <person name="Soliai M.M."/>
            <person name="Meyer S.E."/>
            <person name="Udall J.A."/>
            <person name="Elzinga D.E."/>
            <person name="Hermansen R.A."/>
            <person name="Bodily P.M."/>
            <person name="Hart A.A."/>
            <person name="Coleman C.E."/>
        </authorList>
    </citation>
    <scope>NUCLEOTIDE SEQUENCE [LARGE SCALE GENOMIC DNA]</scope>
    <source>
        <strain evidence="4 5">CCB06</strain>
        <tissue evidence="4">Mycelium</tissue>
    </source>
</reference>
<dbReference type="EMBL" id="KE747829">
    <property type="protein sequence ID" value="RMZ72202.1"/>
    <property type="molecule type" value="Genomic_DNA"/>
</dbReference>
<dbReference type="OrthoDB" id="436496at2759"/>
<dbReference type="CDD" id="cd00322">
    <property type="entry name" value="FNR_like"/>
    <property type="match status" value="1"/>
</dbReference>
<name>A0A3M7MCK5_9PLEO</name>
<evidence type="ECO:0000313" key="5">
    <source>
        <dbReference type="Proteomes" id="UP000265663"/>
    </source>
</evidence>
<accession>A0A3M7MCK5</accession>
<dbReference type="InterPro" id="IPR039261">
    <property type="entry name" value="FNR_nucleotide-bd"/>
</dbReference>
<keyword evidence="1" id="KW-0560">Oxidoreductase</keyword>
<dbReference type="GO" id="GO:0005739">
    <property type="term" value="C:mitochondrion"/>
    <property type="evidence" value="ECO:0007669"/>
    <property type="project" value="TreeGrafter"/>
</dbReference>
<feature type="domain" description="FAD-binding FR-type" evidence="3">
    <location>
        <begin position="82"/>
        <end position="195"/>
    </location>
</feature>
<proteinExistence type="predicted"/>
<keyword evidence="2" id="KW-0520">NAD</keyword>
<evidence type="ECO:0000259" key="3">
    <source>
        <dbReference type="PROSITE" id="PS51384"/>
    </source>
</evidence>
<evidence type="ECO:0000256" key="1">
    <source>
        <dbReference type="ARBA" id="ARBA00023002"/>
    </source>
</evidence>
<organism evidence="4 5">
    <name type="scientific">Pyrenophora seminiperda CCB06</name>
    <dbReference type="NCBI Taxonomy" id="1302712"/>
    <lineage>
        <taxon>Eukaryota</taxon>
        <taxon>Fungi</taxon>
        <taxon>Dikarya</taxon>
        <taxon>Ascomycota</taxon>
        <taxon>Pezizomycotina</taxon>
        <taxon>Dothideomycetes</taxon>
        <taxon>Pleosporomycetidae</taxon>
        <taxon>Pleosporales</taxon>
        <taxon>Pleosporineae</taxon>
        <taxon>Pleosporaceae</taxon>
        <taxon>Pyrenophora</taxon>
    </lineage>
</organism>